<dbReference type="InterPro" id="IPR000210">
    <property type="entry name" value="BTB/POZ_dom"/>
</dbReference>
<organism evidence="3 4">
    <name type="scientific">Lentinula detonsa</name>
    <dbReference type="NCBI Taxonomy" id="2804962"/>
    <lineage>
        <taxon>Eukaryota</taxon>
        <taxon>Fungi</taxon>
        <taxon>Dikarya</taxon>
        <taxon>Basidiomycota</taxon>
        <taxon>Agaricomycotina</taxon>
        <taxon>Agaricomycetes</taxon>
        <taxon>Agaricomycetidae</taxon>
        <taxon>Agaricales</taxon>
        <taxon>Marasmiineae</taxon>
        <taxon>Omphalotaceae</taxon>
        <taxon>Lentinula</taxon>
    </lineage>
</organism>
<keyword evidence="4" id="KW-1185">Reference proteome</keyword>
<accession>A0A9W8P753</accession>
<dbReference type="SUPFAM" id="SSF54695">
    <property type="entry name" value="POZ domain"/>
    <property type="match status" value="1"/>
</dbReference>
<evidence type="ECO:0000313" key="3">
    <source>
        <dbReference type="EMBL" id="KAJ3748412.1"/>
    </source>
</evidence>
<evidence type="ECO:0000313" key="4">
    <source>
        <dbReference type="Proteomes" id="UP001142393"/>
    </source>
</evidence>
<reference evidence="3 4" key="1">
    <citation type="journal article" date="2023" name="Proc. Natl. Acad. Sci. U.S.A.">
        <title>A global phylogenomic analysis of the shiitake genus Lentinula.</title>
        <authorList>
            <person name="Sierra-Patev S."/>
            <person name="Min B."/>
            <person name="Naranjo-Ortiz M."/>
            <person name="Looney B."/>
            <person name="Konkel Z."/>
            <person name="Slot J.C."/>
            <person name="Sakamoto Y."/>
            <person name="Steenwyk J.L."/>
            <person name="Rokas A."/>
            <person name="Carro J."/>
            <person name="Camarero S."/>
            <person name="Ferreira P."/>
            <person name="Molpeceres G."/>
            <person name="Ruiz-Duenas F.J."/>
            <person name="Serrano A."/>
            <person name="Henrissat B."/>
            <person name="Drula E."/>
            <person name="Hughes K.W."/>
            <person name="Mata J.L."/>
            <person name="Ishikawa N.K."/>
            <person name="Vargas-Isla R."/>
            <person name="Ushijima S."/>
            <person name="Smith C.A."/>
            <person name="Donoghue J."/>
            <person name="Ahrendt S."/>
            <person name="Andreopoulos W."/>
            <person name="He G."/>
            <person name="LaButti K."/>
            <person name="Lipzen A."/>
            <person name="Ng V."/>
            <person name="Riley R."/>
            <person name="Sandor L."/>
            <person name="Barry K."/>
            <person name="Martinez A.T."/>
            <person name="Xiao Y."/>
            <person name="Gibbons J.G."/>
            <person name="Terashima K."/>
            <person name="Grigoriev I.V."/>
            <person name="Hibbett D."/>
        </authorList>
    </citation>
    <scope>NUCLEOTIDE SEQUENCE [LARGE SCALE GENOMIC DNA]</scope>
    <source>
        <strain evidence="3 4">TFB7810</strain>
    </source>
</reference>
<dbReference type="SMART" id="SM00225">
    <property type="entry name" value="BTB"/>
    <property type="match status" value="1"/>
</dbReference>
<evidence type="ECO:0000256" key="1">
    <source>
        <dbReference type="SAM" id="MobiDB-lite"/>
    </source>
</evidence>
<dbReference type="CDD" id="cd18186">
    <property type="entry name" value="BTB_POZ_ZBTB_KLHL-like"/>
    <property type="match status" value="1"/>
</dbReference>
<dbReference type="InterPro" id="IPR011333">
    <property type="entry name" value="SKP1/BTB/POZ_sf"/>
</dbReference>
<dbReference type="AlphaFoldDB" id="A0A9W8P753"/>
<proteinExistence type="predicted"/>
<evidence type="ECO:0000259" key="2">
    <source>
        <dbReference type="PROSITE" id="PS50097"/>
    </source>
</evidence>
<name>A0A9W8P753_9AGAR</name>
<gene>
    <name evidence="3" type="ORF">DFH05DRAFT_559443</name>
</gene>
<feature type="domain" description="BTB" evidence="2">
    <location>
        <begin position="29"/>
        <end position="103"/>
    </location>
</feature>
<dbReference type="Pfam" id="PF00651">
    <property type="entry name" value="BTB"/>
    <property type="match status" value="1"/>
</dbReference>
<feature type="compositionally biased region" description="Polar residues" evidence="1">
    <location>
        <begin position="1"/>
        <end position="17"/>
    </location>
</feature>
<dbReference type="Proteomes" id="UP001142393">
    <property type="component" value="Unassembled WGS sequence"/>
</dbReference>
<dbReference type="EMBL" id="JANVFU010000002">
    <property type="protein sequence ID" value="KAJ3748412.1"/>
    <property type="molecule type" value="Genomic_DNA"/>
</dbReference>
<comment type="caution">
    <text evidence="3">The sequence shown here is derived from an EMBL/GenBank/DDBJ whole genome shotgun (WGS) entry which is preliminary data.</text>
</comment>
<feature type="region of interest" description="Disordered" evidence="1">
    <location>
        <begin position="1"/>
        <end position="21"/>
    </location>
</feature>
<sequence>MTLHNEPTNQSPQSPSISKKHPRFYFSDGNVVFRIEDTLYRIHRYFFQRDSLVFEAMFSLPVPVGERPEGEAEDRPIRLDGVECRDFDHLLSLMYPKDFGSYELSTIEDWKSVLKLATQWDFDSMRKLAIKHLALIASSADLVILGHQYDVTQWLLPRYIELCVRDETLTLEEGRKLGVDTVVTINLIRNQIRYRSNLNRHKDAIAELVQSVFNTG</sequence>
<dbReference type="PROSITE" id="PS50097">
    <property type="entry name" value="BTB"/>
    <property type="match status" value="1"/>
</dbReference>
<protein>
    <recommendedName>
        <fullName evidence="2">BTB domain-containing protein</fullName>
    </recommendedName>
</protein>
<dbReference type="Gene3D" id="3.30.710.10">
    <property type="entry name" value="Potassium Channel Kv1.1, Chain A"/>
    <property type="match status" value="1"/>
</dbReference>